<sequence length="483" mass="56874">MSVSQNSLFSIQLYKQKVEDCFNIAQEQIEVSSKSSYNKISQSIDQILLDSIHPCLSNFQFLSTSPQFIIQSPSIFTNEYIHSDLTNQIKSELQPSINSIVQRELKIKEQKFNKSLDKEIEERKREYKRYEEIIKNKDFEIPKINLKQNIEEKENKQIKEPQNLNPFTFEIINQNTIKQNEWCQAIAFNKDCSIVVAGCDKNIKVFQHRQGKLDQIQILSEHRYNVYTLNFMKNTNNFVSGSHDNSIIIWQEIGNSQWKCQQILNGHSNPIYCLQLNNTDDLIISGSLDNTIKFWMKQVNWMCQQTITDHTQQVYSLSLNDQQNKLISCSFDSQILVIEQQKLDNKWNVTQKIKVDTYGLRLCFISDNQFIFQPKCQKYMDIYEMDSNTKQYSKTKQIAVKYGSGGENILFPQQYLKSKCILVNKNGTNVNLMRKKENDDFIIQQYTEFNHKLIFGQLSDDGEYLITWDDKSKEIQIRKFRQL</sequence>
<feature type="repeat" description="WD" evidence="1">
    <location>
        <begin position="219"/>
        <end position="251"/>
    </location>
</feature>
<organism evidence="2 3">
    <name type="scientific">Paramecium pentaurelia</name>
    <dbReference type="NCBI Taxonomy" id="43138"/>
    <lineage>
        <taxon>Eukaryota</taxon>
        <taxon>Sar</taxon>
        <taxon>Alveolata</taxon>
        <taxon>Ciliophora</taxon>
        <taxon>Intramacronucleata</taxon>
        <taxon>Oligohymenophorea</taxon>
        <taxon>Peniculida</taxon>
        <taxon>Parameciidae</taxon>
        <taxon>Paramecium</taxon>
    </lineage>
</organism>
<comment type="caution">
    <text evidence="2">The sequence shown here is derived from an EMBL/GenBank/DDBJ whole genome shotgun (WGS) entry which is preliminary data.</text>
</comment>
<reference evidence="2" key="1">
    <citation type="submission" date="2021-01" db="EMBL/GenBank/DDBJ databases">
        <authorList>
            <consortium name="Genoscope - CEA"/>
            <person name="William W."/>
        </authorList>
    </citation>
    <scope>NUCLEOTIDE SEQUENCE</scope>
</reference>
<dbReference type="Pfam" id="PF00400">
    <property type="entry name" value="WD40"/>
    <property type="match status" value="4"/>
</dbReference>
<dbReference type="PROSITE" id="PS50082">
    <property type="entry name" value="WD_REPEATS_2"/>
    <property type="match status" value="2"/>
</dbReference>
<feature type="repeat" description="WD" evidence="1">
    <location>
        <begin position="264"/>
        <end position="295"/>
    </location>
</feature>
<evidence type="ECO:0000256" key="1">
    <source>
        <dbReference type="PROSITE-ProRule" id="PRU00221"/>
    </source>
</evidence>
<evidence type="ECO:0008006" key="4">
    <source>
        <dbReference type="Google" id="ProtNLM"/>
    </source>
</evidence>
<dbReference type="PANTHER" id="PTHR19920:SF0">
    <property type="entry name" value="CYTOSOLIC IRON-SULFUR PROTEIN ASSEMBLY PROTEIN CIAO1-RELATED"/>
    <property type="match status" value="1"/>
</dbReference>
<keyword evidence="1" id="KW-0853">WD repeat</keyword>
<dbReference type="SMART" id="SM00320">
    <property type="entry name" value="WD40"/>
    <property type="match status" value="4"/>
</dbReference>
<dbReference type="FunFam" id="2.130.10.10:FF:001434">
    <property type="entry name" value="Uncharacterized protein"/>
    <property type="match status" value="1"/>
</dbReference>
<keyword evidence="3" id="KW-1185">Reference proteome</keyword>
<accession>A0A8S1UYT0</accession>
<evidence type="ECO:0000313" key="3">
    <source>
        <dbReference type="Proteomes" id="UP000689195"/>
    </source>
</evidence>
<dbReference type="InterPro" id="IPR001680">
    <property type="entry name" value="WD40_rpt"/>
</dbReference>
<dbReference type="EMBL" id="CAJJDO010000052">
    <property type="protein sequence ID" value="CAD8169861.1"/>
    <property type="molecule type" value="Genomic_DNA"/>
</dbReference>
<dbReference type="PROSITE" id="PS50294">
    <property type="entry name" value="WD_REPEATS_REGION"/>
    <property type="match status" value="2"/>
</dbReference>
<dbReference type="Proteomes" id="UP000689195">
    <property type="component" value="Unassembled WGS sequence"/>
</dbReference>
<dbReference type="GO" id="GO:0016226">
    <property type="term" value="P:iron-sulfur cluster assembly"/>
    <property type="evidence" value="ECO:0007669"/>
    <property type="project" value="TreeGrafter"/>
</dbReference>
<dbReference type="GO" id="GO:0097361">
    <property type="term" value="C:cytosolic [4Fe-4S] assembly targeting complex"/>
    <property type="evidence" value="ECO:0007669"/>
    <property type="project" value="TreeGrafter"/>
</dbReference>
<protein>
    <recommendedName>
        <fullName evidence="4">WD40-repeat-containing domain</fullName>
    </recommendedName>
</protein>
<dbReference type="OrthoDB" id="1932312at2759"/>
<proteinExistence type="predicted"/>
<dbReference type="AlphaFoldDB" id="A0A8S1UYT0"/>
<name>A0A8S1UYT0_9CILI</name>
<dbReference type="PANTHER" id="PTHR19920">
    <property type="entry name" value="WD40 PROTEIN CIAO1"/>
    <property type="match status" value="1"/>
</dbReference>
<gene>
    <name evidence="2" type="ORF">PPENT_87.1.T0520010</name>
</gene>
<evidence type="ECO:0000313" key="2">
    <source>
        <dbReference type="EMBL" id="CAD8169861.1"/>
    </source>
</evidence>